<evidence type="ECO:0000256" key="9">
    <source>
        <dbReference type="RuleBase" id="RU361150"/>
    </source>
</evidence>
<dbReference type="Pfam" id="PF00048">
    <property type="entry name" value="IL8"/>
    <property type="match status" value="1"/>
</dbReference>
<dbReference type="Proteomes" id="UP001152622">
    <property type="component" value="Chromosome 6"/>
</dbReference>
<feature type="domain" description="Chemokine interleukin-8-like" evidence="10">
    <location>
        <begin position="25"/>
        <end position="85"/>
    </location>
</feature>
<keyword evidence="7" id="KW-1015">Disulfide bond</keyword>
<dbReference type="SMART" id="SM00199">
    <property type="entry name" value="SCY"/>
    <property type="match status" value="1"/>
</dbReference>
<feature type="chain" id="PRO_5040540784" description="C-C motif chemokine" evidence="9">
    <location>
        <begin position="27"/>
        <end position="102"/>
    </location>
</feature>
<dbReference type="PANTHER" id="PTHR12015:SF190">
    <property type="entry name" value="C-C MOTIF CHEMOKINE"/>
    <property type="match status" value="1"/>
</dbReference>
<organism evidence="11 12">
    <name type="scientific">Synaphobranchus kaupii</name>
    <name type="common">Kaup's arrowtooth eel</name>
    <dbReference type="NCBI Taxonomy" id="118154"/>
    <lineage>
        <taxon>Eukaryota</taxon>
        <taxon>Metazoa</taxon>
        <taxon>Chordata</taxon>
        <taxon>Craniata</taxon>
        <taxon>Vertebrata</taxon>
        <taxon>Euteleostomi</taxon>
        <taxon>Actinopterygii</taxon>
        <taxon>Neopterygii</taxon>
        <taxon>Teleostei</taxon>
        <taxon>Anguilliformes</taxon>
        <taxon>Synaphobranchidae</taxon>
        <taxon>Synaphobranchus</taxon>
    </lineage>
</organism>
<evidence type="ECO:0000256" key="8">
    <source>
        <dbReference type="ARBA" id="ARBA00023198"/>
    </source>
</evidence>
<evidence type="ECO:0000256" key="7">
    <source>
        <dbReference type="ARBA" id="ARBA00023157"/>
    </source>
</evidence>
<evidence type="ECO:0000256" key="1">
    <source>
        <dbReference type="ARBA" id="ARBA00004613"/>
    </source>
</evidence>
<comment type="caution">
    <text evidence="11">The sequence shown here is derived from an EMBL/GenBank/DDBJ whole genome shotgun (WGS) entry which is preliminary data.</text>
</comment>
<dbReference type="InterPro" id="IPR001811">
    <property type="entry name" value="Chemokine_IL8-like_dom"/>
</dbReference>
<dbReference type="CDD" id="cd00272">
    <property type="entry name" value="Chemokine_CC"/>
    <property type="match status" value="1"/>
</dbReference>
<dbReference type="PANTHER" id="PTHR12015">
    <property type="entry name" value="SMALL INDUCIBLE CYTOKINE A"/>
    <property type="match status" value="1"/>
</dbReference>
<dbReference type="GO" id="GO:0008009">
    <property type="term" value="F:chemokine activity"/>
    <property type="evidence" value="ECO:0007669"/>
    <property type="project" value="InterPro"/>
</dbReference>
<feature type="signal peptide" evidence="9">
    <location>
        <begin position="1"/>
        <end position="26"/>
    </location>
</feature>
<reference evidence="11" key="1">
    <citation type="journal article" date="2023" name="Science">
        <title>Genome structures resolve the early diversification of teleost fishes.</title>
        <authorList>
            <person name="Parey E."/>
            <person name="Louis A."/>
            <person name="Montfort J."/>
            <person name="Bouchez O."/>
            <person name="Roques C."/>
            <person name="Iampietro C."/>
            <person name="Lluch J."/>
            <person name="Castinel A."/>
            <person name="Donnadieu C."/>
            <person name="Desvignes T."/>
            <person name="Floi Bucao C."/>
            <person name="Jouanno E."/>
            <person name="Wen M."/>
            <person name="Mejri S."/>
            <person name="Dirks R."/>
            <person name="Jansen H."/>
            <person name="Henkel C."/>
            <person name="Chen W.J."/>
            <person name="Zahm M."/>
            <person name="Cabau C."/>
            <person name="Klopp C."/>
            <person name="Thompson A.W."/>
            <person name="Robinson-Rechavi M."/>
            <person name="Braasch I."/>
            <person name="Lecointre G."/>
            <person name="Bobe J."/>
            <person name="Postlethwait J.H."/>
            <person name="Berthelot C."/>
            <person name="Roest Crollius H."/>
            <person name="Guiguen Y."/>
        </authorList>
    </citation>
    <scope>NUCLEOTIDE SEQUENCE</scope>
    <source>
        <strain evidence="11">WJC10195</strain>
    </source>
</reference>
<comment type="subcellular location">
    <subcellularLocation>
        <location evidence="1 9">Secreted</location>
    </subcellularLocation>
</comment>
<keyword evidence="3 9" id="KW-0145">Chemotaxis</keyword>
<sequence>MAQFNLSTVCLLILLSLNLFSMQAHAACCTTHSKGKLPIKFIRGFSIQDNHGRCNINAIIFLTYKGRRVCVDPTKGWVMDSIRQLRNKVEKMNKTGNPTRSR</sequence>
<proteinExistence type="inferred from homology"/>
<dbReference type="EMBL" id="JAINUF010000006">
    <property type="protein sequence ID" value="KAJ8357038.1"/>
    <property type="molecule type" value="Genomic_DNA"/>
</dbReference>
<dbReference type="SUPFAM" id="SSF54117">
    <property type="entry name" value="Interleukin 8-like chemokines"/>
    <property type="match status" value="1"/>
</dbReference>
<dbReference type="GO" id="GO:0006955">
    <property type="term" value="P:immune response"/>
    <property type="evidence" value="ECO:0007669"/>
    <property type="project" value="InterPro"/>
</dbReference>
<evidence type="ECO:0000256" key="6">
    <source>
        <dbReference type="ARBA" id="ARBA00022729"/>
    </source>
</evidence>
<keyword evidence="8" id="KW-0395">Inflammatory response</keyword>
<keyword evidence="6 9" id="KW-0732">Signal</keyword>
<evidence type="ECO:0000256" key="2">
    <source>
        <dbReference type="ARBA" id="ARBA00010868"/>
    </source>
</evidence>
<dbReference type="InterPro" id="IPR036048">
    <property type="entry name" value="Interleukin_8-like_sf"/>
</dbReference>
<dbReference type="GO" id="GO:0005615">
    <property type="term" value="C:extracellular space"/>
    <property type="evidence" value="ECO:0007669"/>
    <property type="project" value="UniProtKB-KW"/>
</dbReference>
<comment type="similarity">
    <text evidence="2 9">Belongs to the intercrine beta (chemokine CC) family.</text>
</comment>
<keyword evidence="4 9" id="KW-0202">Cytokine</keyword>
<dbReference type="PROSITE" id="PS00472">
    <property type="entry name" value="SMALL_CYTOKINES_CC"/>
    <property type="match status" value="1"/>
</dbReference>
<evidence type="ECO:0000256" key="4">
    <source>
        <dbReference type="ARBA" id="ARBA00022514"/>
    </source>
</evidence>
<keyword evidence="5 9" id="KW-0964">Secreted</keyword>
<evidence type="ECO:0000259" key="10">
    <source>
        <dbReference type="SMART" id="SM00199"/>
    </source>
</evidence>
<keyword evidence="12" id="KW-1185">Reference proteome</keyword>
<gene>
    <name evidence="11" type="ORF">SKAU_G00198320</name>
</gene>
<protein>
    <recommendedName>
        <fullName evidence="9">C-C motif chemokine</fullName>
    </recommendedName>
</protein>
<evidence type="ECO:0000313" key="12">
    <source>
        <dbReference type="Proteomes" id="UP001152622"/>
    </source>
</evidence>
<evidence type="ECO:0000256" key="3">
    <source>
        <dbReference type="ARBA" id="ARBA00022500"/>
    </source>
</evidence>
<accession>A0A9Q1IXY6</accession>
<dbReference type="GO" id="GO:0006954">
    <property type="term" value="P:inflammatory response"/>
    <property type="evidence" value="ECO:0007669"/>
    <property type="project" value="UniProtKB-KW"/>
</dbReference>
<dbReference type="FunFam" id="2.40.50.40:FF:000012">
    <property type="entry name" value="C-C motif chemokine"/>
    <property type="match status" value="1"/>
</dbReference>
<dbReference type="InterPro" id="IPR039809">
    <property type="entry name" value="Chemokine_b/g/d"/>
</dbReference>
<name>A0A9Q1IXY6_SYNKA</name>
<dbReference type="OrthoDB" id="8870994at2759"/>
<dbReference type="InterPro" id="IPR000827">
    <property type="entry name" value="Chemokine_CC_CS"/>
</dbReference>
<evidence type="ECO:0000313" key="11">
    <source>
        <dbReference type="EMBL" id="KAJ8357038.1"/>
    </source>
</evidence>
<dbReference type="Gene3D" id="2.40.50.40">
    <property type="match status" value="1"/>
</dbReference>
<dbReference type="AlphaFoldDB" id="A0A9Q1IXY6"/>
<evidence type="ECO:0000256" key="5">
    <source>
        <dbReference type="ARBA" id="ARBA00022525"/>
    </source>
</evidence>